<evidence type="ECO:0000313" key="1">
    <source>
        <dbReference type="EMBL" id="KAF9673026.1"/>
    </source>
</evidence>
<reference evidence="1 2" key="1">
    <citation type="submission" date="2020-10" db="EMBL/GenBank/DDBJ databases">
        <title>Plant Genome Project.</title>
        <authorList>
            <person name="Zhang R.-G."/>
        </authorList>
    </citation>
    <scope>NUCLEOTIDE SEQUENCE [LARGE SCALE GENOMIC DNA]</scope>
    <source>
        <strain evidence="1">FAFU-HL-1</strain>
        <tissue evidence="1">Leaf</tissue>
    </source>
</reference>
<dbReference type="AlphaFoldDB" id="A0A835MTN2"/>
<accession>A0A835MTN2</accession>
<proteinExistence type="predicted"/>
<dbReference type="EMBL" id="JADGMS010000011">
    <property type="protein sequence ID" value="KAF9673026.1"/>
    <property type="molecule type" value="Genomic_DNA"/>
</dbReference>
<evidence type="ECO:0000313" key="2">
    <source>
        <dbReference type="Proteomes" id="UP000657918"/>
    </source>
</evidence>
<dbReference type="PANTHER" id="PTHR35918:SF1">
    <property type="entry name" value="BTB DOMAIN-CONTAINING PROTEIN"/>
    <property type="match status" value="1"/>
</dbReference>
<organism evidence="1 2">
    <name type="scientific">Salix dunnii</name>
    <dbReference type="NCBI Taxonomy" id="1413687"/>
    <lineage>
        <taxon>Eukaryota</taxon>
        <taxon>Viridiplantae</taxon>
        <taxon>Streptophyta</taxon>
        <taxon>Embryophyta</taxon>
        <taxon>Tracheophyta</taxon>
        <taxon>Spermatophyta</taxon>
        <taxon>Magnoliopsida</taxon>
        <taxon>eudicotyledons</taxon>
        <taxon>Gunneridae</taxon>
        <taxon>Pentapetalae</taxon>
        <taxon>rosids</taxon>
        <taxon>fabids</taxon>
        <taxon>Malpighiales</taxon>
        <taxon>Salicaceae</taxon>
        <taxon>Saliceae</taxon>
        <taxon>Salix</taxon>
    </lineage>
</organism>
<comment type="caution">
    <text evidence="1">The sequence shown here is derived from an EMBL/GenBank/DDBJ whole genome shotgun (WGS) entry which is preliminary data.</text>
</comment>
<gene>
    <name evidence="1" type="ORF">SADUNF_Sadunf11G0105500</name>
</gene>
<dbReference type="InterPro" id="IPR044953">
    <property type="entry name" value="At1g04390-like"/>
</dbReference>
<dbReference type="OrthoDB" id="418748at2759"/>
<name>A0A835MTN2_9ROSI</name>
<protein>
    <submittedName>
        <fullName evidence="1">Uncharacterized protein</fullName>
    </submittedName>
</protein>
<keyword evidence="2" id="KW-1185">Reference proteome</keyword>
<sequence length="116" mass="13125">MENGEDPLRIMVLCMDRSHPLSVHMEGFRLGQCLAVMTNKQRCLKMTSLCCEPNVKAMIDPMTSLCCEPNVKAMIDRMTGWTSISWKVANDQLSLLVEACDLALIICMDGEHHDYF</sequence>
<dbReference type="PANTHER" id="PTHR35918">
    <property type="entry name" value="OS06G0674800 PROTEIN"/>
    <property type="match status" value="1"/>
</dbReference>
<dbReference type="Proteomes" id="UP000657918">
    <property type="component" value="Chromosome 11"/>
</dbReference>